<evidence type="ECO:0000313" key="1">
    <source>
        <dbReference type="EMBL" id="TPX11657.1"/>
    </source>
</evidence>
<reference evidence="1 2" key="1">
    <citation type="submission" date="2019-06" db="EMBL/GenBank/DDBJ databases">
        <title>Draft genome sequence of the filamentous fungus Phialemoniopsis curvata isolated from diesel fuel.</title>
        <authorList>
            <person name="Varaljay V.A."/>
            <person name="Lyon W.J."/>
            <person name="Crouch A.L."/>
            <person name="Drake C.E."/>
            <person name="Hollomon J.M."/>
            <person name="Nadeau L.J."/>
            <person name="Nunn H.S."/>
            <person name="Stevenson B.S."/>
            <person name="Bojanowski C.L."/>
            <person name="Crookes-Goodson W.J."/>
        </authorList>
    </citation>
    <scope>NUCLEOTIDE SEQUENCE [LARGE SCALE GENOMIC DNA]</scope>
    <source>
        <strain evidence="1 2">D216</strain>
    </source>
</reference>
<dbReference type="OrthoDB" id="5424209at2759"/>
<keyword evidence="2" id="KW-1185">Reference proteome</keyword>
<dbReference type="EMBL" id="SKBQ01000047">
    <property type="protein sequence ID" value="TPX11657.1"/>
    <property type="molecule type" value="Genomic_DNA"/>
</dbReference>
<proteinExistence type="predicted"/>
<dbReference type="Proteomes" id="UP000319257">
    <property type="component" value="Unassembled WGS sequence"/>
</dbReference>
<dbReference type="RefSeq" id="XP_030993368.1">
    <property type="nucleotide sequence ID" value="XM_031142402.1"/>
</dbReference>
<comment type="caution">
    <text evidence="1">The sequence shown here is derived from an EMBL/GenBank/DDBJ whole genome shotgun (WGS) entry which is preliminary data.</text>
</comment>
<sequence length="551" mass="60725">MVDLEASHRGQGQHQDQLPEIFIETGTGSQTAKPFLARARLDSKPRHPSPTFAPHRGHLFDRIPTVIGPHPIVKLWEAKLEGRDKTICEMMTAIIQEGSPSAIVVLRNGFVYAPDEEQYPTIHLFVREDTMTMDQAAKMASKAANYIFQFEPLRDLSVEVLEGTFGHHTSSTTELRSLSYYHSFEQSFKDTLTPGVGLGLSDRSDGTATLGCYIKLVLRPKTCPEGQAPKEETVWFALTAHHALSVLNTKQQTGATLTAEEEYELQRFNANTRLTGFDPHLGTVYCASGHSSSICSPGQLWPSSTILHDWGLVKLHPKRAQGLGQMTSGLTFPEISEFKNIIGSVQKTRYLQPHNGISPIDELKQGLGAQGSIERMAFKIGSTTGPTCGAINDIDARVFGSHTYNQEQDTCELSGSTILLVSPLGSKSSCYSGACFGAPGDSGSMVYDYQGRYLACYWGGQFKVGPRNPFPSSADGIHFAQRIDTIFDGIEEMIHNDPAYEGYEKELVFFPKASMSHMGMEEISYLPKWIIRLLEGVSSLGGFFFSFRNGL</sequence>
<dbReference type="GeneID" id="41975083"/>
<evidence type="ECO:0000313" key="2">
    <source>
        <dbReference type="Proteomes" id="UP000319257"/>
    </source>
</evidence>
<accession>A0A507AW13</accession>
<protein>
    <submittedName>
        <fullName evidence="1">Uncharacterized protein</fullName>
    </submittedName>
</protein>
<dbReference type="AlphaFoldDB" id="A0A507AW13"/>
<name>A0A507AW13_9PEZI</name>
<organism evidence="1 2">
    <name type="scientific">Thyridium curvatum</name>
    <dbReference type="NCBI Taxonomy" id="1093900"/>
    <lineage>
        <taxon>Eukaryota</taxon>
        <taxon>Fungi</taxon>
        <taxon>Dikarya</taxon>
        <taxon>Ascomycota</taxon>
        <taxon>Pezizomycotina</taxon>
        <taxon>Sordariomycetes</taxon>
        <taxon>Sordariomycetidae</taxon>
        <taxon>Thyridiales</taxon>
        <taxon>Thyridiaceae</taxon>
        <taxon>Thyridium</taxon>
    </lineage>
</organism>
<gene>
    <name evidence="1" type="ORF">E0L32_007636</name>
</gene>
<dbReference type="InParanoid" id="A0A507AW13"/>